<name>A0A284VTX2_9EURY</name>
<feature type="transmembrane region" description="Helical" evidence="3">
    <location>
        <begin position="2193"/>
        <end position="2212"/>
    </location>
</feature>
<dbReference type="Gene3D" id="2.60.98.40">
    <property type="match status" value="2"/>
</dbReference>
<evidence type="ECO:0000259" key="4">
    <source>
        <dbReference type="PROSITE" id="PS50093"/>
    </source>
</evidence>
<dbReference type="InterPro" id="IPR051829">
    <property type="entry name" value="Multiheme_Cytochr_ET"/>
</dbReference>
<feature type="domain" description="PKD" evidence="4">
    <location>
        <begin position="378"/>
        <end position="448"/>
    </location>
</feature>
<keyword evidence="3" id="KW-0472">Membrane</keyword>
<evidence type="ECO:0000256" key="1">
    <source>
        <dbReference type="ARBA" id="ARBA00022729"/>
    </source>
</evidence>
<dbReference type="Proteomes" id="UP000218615">
    <property type="component" value="Unassembled WGS sequence"/>
</dbReference>
<keyword evidence="6" id="KW-1185">Reference proteome</keyword>
<dbReference type="InterPro" id="IPR035986">
    <property type="entry name" value="PKD_dom_sf"/>
</dbReference>
<keyword evidence="1" id="KW-0732">Signal</keyword>
<dbReference type="Gene3D" id="3.90.10.10">
    <property type="entry name" value="Cytochrome C3"/>
    <property type="match status" value="2"/>
</dbReference>
<dbReference type="SUPFAM" id="SSF48695">
    <property type="entry name" value="Multiheme cytochromes"/>
    <property type="match status" value="6"/>
</dbReference>
<evidence type="ECO:0000313" key="5">
    <source>
        <dbReference type="EMBL" id="SNQ62623.1"/>
    </source>
</evidence>
<dbReference type="EMBL" id="FZMP01000229">
    <property type="protein sequence ID" value="SNQ62623.1"/>
    <property type="molecule type" value="Genomic_DNA"/>
</dbReference>
<dbReference type="PANTHER" id="PTHR35038">
    <property type="entry name" value="DISSIMILATORY SULFITE REDUCTASE SIRA"/>
    <property type="match status" value="1"/>
</dbReference>
<gene>
    <name evidence="5" type="ORF">MNV_80024</name>
</gene>
<keyword evidence="3" id="KW-1133">Transmembrane helix</keyword>
<reference evidence="6" key="1">
    <citation type="submission" date="2017-06" db="EMBL/GenBank/DDBJ databases">
        <authorList>
            <person name="Cremers G."/>
        </authorList>
    </citation>
    <scope>NUCLEOTIDE SEQUENCE [LARGE SCALE GENOMIC DNA]</scope>
</reference>
<dbReference type="InterPro" id="IPR000601">
    <property type="entry name" value="PKD_dom"/>
</dbReference>
<feature type="region of interest" description="Disordered" evidence="2">
    <location>
        <begin position="743"/>
        <end position="765"/>
    </location>
</feature>
<dbReference type="RefSeq" id="WP_179294060.1">
    <property type="nucleotide sequence ID" value="NZ_FZMP01000229.1"/>
</dbReference>
<keyword evidence="3" id="KW-0812">Transmembrane</keyword>
<evidence type="ECO:0000256" key="3">
    <source>
        <dbReference type="SAM" id="Phobius"/>
    </source>
</evidence>
<sequence>MPSLALIFVILSGVVSVLLFFLPVTTQTTESYTNAQTWNELPARINAVNNILSTTVNIRSYDKSKTLKKVAVHLKVNKVSKGEIVLDDYGKNSPVSVQLPARAVKFMEIGAKDISYSSANITVRYTDAELGSVDENSLLIYHWSGEAWEPLPTTVDVYNNTLTATTTSLSPFGVAGTVTYRYLPSNGIAIASGIATNWDCSGITGYARSELTNASSSGCADRNERSNGLLDPAVDMFLNTPYTVDTQVQGNWYFGHFRDRTSSGIVTFRLIYIYSNGTINALPGTGSQVLNGADNNFNVSLTGISGTVPAGTKLGLRMSSSADIDIIVGDTAGVGNVASGYFSITDNPVSGQPPPNIITWGNNKTNNQTTSITINTSEAVRFNATANQTITTWNWYRDDVNQNNNFDNFTTSWSAAGSYHIDVNATNANGTSSSIRWDVTVTALPGESSGGTPDLKLAVNRRVILDDPTFAGSSKGTGFSMPPDPATQDRYPGNDWGISANYWKDEATTLRVYALVLNQSGFPQSGAGIIFSAVNATGYKNITSPTVTTSSSGVASYFFNLDTQSSYGNWTIWANTTIEGTDVNRSTMIIYNWWGCALCHGEPSNKLETSVTKVRGNSPYYNNHTTTALARYREPHLGVSKSEHTNHQSHDRNPAGYSAFPDTKCTHCHQSYDGLPGGNTIATYRIYTVDYHGGGTNNRSCIDCHGNVASLTNGIPNMPSCNDSGCHVNESLQRNKNLTQVSTTNTSLLDGRNNPRTMFSDNIPTSSSPLKAHKFDRNVPCIICHNAMHNLTKPDPSVPQSSNITEYTQCTYCHTTYSRHNDSVSCTVCHSQDVHLIKVLAQNATYIYDSTSSSRGNCTNCHQNSSFFSTLLSQPKAGNHSGSPPQIPGTLKHSSNLSNGSIWNSTTTPYWTSSSGSCYYCHNDTKHNSTALGKISSLLGDANNTRNGSLKTTTWCADCHYNESVNTNYMGTRWSPSPPVITFNNTGKSRWQNHSSFLSGGYKDNDCNFCHSLNGTYLATSLNYSHSLNEGVAGGANCTSCHNIGGTAGPGRLVNFTAMNNTGAIHRNLNSDAVTSLSAENKKCWACHGNGSQPGNSHPSNYRNPYRCPDCHVPGAGQNFNFTPASILNVTQHYWNGASIKTSAVTSCYDCHNKSEMMLGDLDPDSSASVYSGANGGNNSTSHYGRKRPDLRTWNSGLSVNCGYCHKNASTAFSTAMIDPAYNSSIQNHSLSQASPDCFNSTCHSSGWIHNSTLNKPAFSLPSTAYCQNCHADKQKHNNSQDCSRCHINSTSSDTIHPIKYIQTGGSYASTSTQAANCTNCHQDTGLSGFSAPIVPNTLKHSSNFSNGTIWGTFWTSEEGACYYCHSNTKHNATALGRINALLADSNNTGNGSLTTTTWCADCHYNDSVNINYKGNQWSPNPPVITVNNTGNSNWVNHSSFLSGGYRDNDCKACHALNGTYSSTSLNYSHSLNEGVAGGANCIACHDTGGRGAPDNKRILASVVKQGVHGNLNADATNSSAVDIVSKACWACHGEGTEPDRHPSRYKSPRKCGNNDCHSLSQSFKAPMVYSHFKDAGLNSNPDNAVNYNISTRYSCESCHSNSLLEKSENLNASVAHYATTENLIDSINCMYCHLDRDNAIKWGNATEINKNRTALIEMDREQNKFTAHTGEFVELGLGYRIKVKDISKQRGSAAIELYQSENLIDSRLVNVGQYIYEERRIINNASLKIPVIVLNITAMFISGNDNFMQFEGWRIKRLHEENKTTSCYLCHFNGIIEKRRYTVIDRMDEDIYYTELLLNSSDKEEYDQQQALQILAVKTPKDAYTDIGISRRKTLKEGQRWNIGERYSLTLKDVAANSGSAVFLLEVGNKTYSDIVEKGEIFNYESGINYPGYKYSNITIFRAKVSEISQGKPNIVILEDIMALSPEIKAMKDNSTIYGYNASWLWENSTFLTGRIPANLHSPLLIDGRDGGANCISCHNIRELGFHSTVNQGASAGIVPAVNKACWACHGTGKEPERHPASHKKPRQCKSCHVERKVPFFNATYIGNENHSATEECSPCHVVDKHRIIRFKVTPSIKMLSLSKKDVYAGEEVIINATAVSGYRMSIRRIEYYADSPSNALPMSALDGSFDERVEEATASIDTTGLKPGIHSIYIRAMERDETWGPESTISLVVKEDEPHVSGKSERAPFPLLWFIIFIIIISLLLIISLGKS</sequence>
<dbReference type="PANTHER" id="PTHR35038:SF6">
    <property type="entry name" value="SURFACE LOCALIZED DECAHEME CYTOCHROME C LIPOPROTEIN"/>
    <property type="match status" value="1"/>
</dbReference>
<proteinExistence type="predicted"/>
<accession>A0A284VTX2</accession>
<organism evidence="5 6">
    <name type="scientific">Candidatus Methanoperedens nitratireducens</name>
    <dbReference type="NCBI Taxonomy" id="1392998"/>
    <lineage>
        <taxon>Archaea</taxon>
        <taxon>Methanobacteriati</taxon>
        <taxon>Methanobacteriota</taxon>
        <taxon>Stenosarchaea group</taxon>
        <taxon>Methanomicrobia</taxon>
        <taxon>Methanosarcinales</taxon>
        <taxon>ANME-2 cluster</taxon>
        <taxon>Candidatus Methanoperedentaceae</taxon>
        <taxon>Candidatus Methanoperedens</taxon>
    </lineage>
</organism>
<dbReference type="InterPro" id="IPR036280">
    <property type="entry name" value="Multihaem_cyt_sf"/>
</dbReference>
<dbReference type="PROSITE" id="PS50093">
    <property type="entry name" value="PKD"/>
    <property type="match status" value="1"/>
</dbReference>
<dbReference type="SUPFAM" id="SSF49299">
    <property type="entry name" value="PKD domain"/>
    <property type="match status" value="1"/>
</dbReference>
<dbReference type="OrthoDB" id="147336at2157"/>
<dbReference type="GO" id="GO:0016491">
    <property type="term" value="F:oxidoreductase activity"/>
    <property type="evidence" value="ECO:0007669"/>
    <property type="project" value="TreeGrafter"/>
</dbReference>
<protein>
    <recommendedName>
        <fullName evidence="4">PKD domain-containing protein</fullName>
    </recommendedName>
</protein>
<evidence type="ECO:0000256" key="2">
    <source>
        <dbReference type="SAM" id="MobiDB-lite"/>
    </source>
</evidence>
<evidence type="ECO:0000313" key="6">
    <source>
        <dbReference type="Proteomes" id="UP000218615"/>
    </source>
</evidence>